<organism evidence="3 4">
    <name type="scientific">Lecanosticta acicola</name>
    <dbReference type="NCBI Taxonomy" id="111012"/>
    <lineage>
        <taxon>Eukaryota</taxon>
        <taxon>Fungi</taxon>
        <taxon>Dikarya</taxon>
        <taxon>Ascomycota</taxon>
        <taxon>Pezizomycotina</taxon>
        <taxon>Dothideomycetes</taxon>
        <taxon>Dothideomycetidae</taxon>
        <taxon>Mycosphaerellales</taxon>
        <taxon>Mycosphaerellaceae</taxon>
        <taxon>Lecanosticta</taxon>
    </lineage>
</organism>
<protein>
    <submittedName>
        <fullName evidence="3">Uncharacterized protein</fullName>
    </submittedName>
</protein>
<dbReference type="EMBL" id="CAVMBE010000002">
    <property type="protein sequence ID" value="CAK3773438.1"/>
    <property type="molecule type" value="Genomic_DNA"/>
</dbReference>
<sequence length="146" mass="16679">MEIPYSRQINAAFEQVTPLVAEGFEVLRTTRNITLLLAGIQVLTVLLLFLILAAMVMLLVTINPDLERERTTLITPLLKWICSWFMTGSGKRRYGIIAIMLVLAPAVLYAHWYYYFNQRDAEVPSGKVDQIEGRDTESDENEDTVR</sequence>
<accession>A0AAI8YRK1</accession>
<keyword evidence="2" id="KW-0812">Transmembrane</keyword>
<feature type="region of interest" description="Disordered" evidence="1">
    <location>
        <begin position="127"/>
        <end position="146"/>
    </location>
</feature>
<feature type="compositionally biased region" description="Acidic residues" evidence="1">
    <location>
        <begin position="137"/>
        <end position="146"/>
    </location>
</feature>
<evidence type="ECO:0000256" key="2">
    <source>
        <dbReference type="SAM" id="Phobius"/>
    </source>
</evidence>
<evidence type="ECO:0000313" key="3">
    <source>
        <dbReference type="EMBL" id="CAK3773438.1"/>
    </source>
</evidence>
<dbReference type="AlphaFoldDB" id="A0AAI8YRK1"/>
<feature type="transmembrane region" description="Helical" evidence="2">
    <location>
        <begin position="33"/>
        <end position="60"/>
    </location>
</feature>
<proteinExistence type="predicted"/>
<dbReference type="Proteomes" id="UP001296104">
    <property type="component" value="Unassembled WGS sequence"/>
</dbReference>
<reference evidence="3" key="1">
    <citation type="submission" date="2023-11" db="EMBL/GenBank/DDBJ databases">
        <authorList>
            <person name="Alioto T."/>
            <person name="Alioto T."/>
            <person name="Gomez Garrido J."/>
        </authorList>
    </citation>
    <scope>NUCLEOTIDE SEQUENCE</scope>
</reference>
<name>A0AAI8YRK1_9PEZI</name>
<evidence type="ECO:0000256" key="1">
    <source>
        <dbReference type="SAM" id="MobiDB-lite"/>
    </source>
</evidence>
<evidence type="ECO:0000313" key="4">
    <source>
        <dbReference type="Proteomes" id="UP001296104"/>
    </source>
</evidence>
<keyword evidence="2" id="KW-1133">Transmembrane helix</keyword>
<gene>
    <name evidence="3" type="ORF">LECACI_7A000463</name>
</gene>
<keyword evidence="4" id="KW-1185">Reference proteome</keyword>
<feature type="transmembrane region" description="Helical" evidence="2">
    <location>
        <begin position="94"/>
        <end position="115"/>
    </location>
</feature>
<keyword evidence="2" id="KW-0472">Membrane</keyword>
<comment type="caution">
    <text evidence="3">The sequence shown here is derived from an EMBL/GenBank/DDBJ whole genome shotgun (WGS) entry which is preliminary data.</text>
</comment>